<dbReference type="InterPro" id="IPR016136">
    <property type="entry name" value="DNA_helicase_N/primase_C"/>
</dbReference>
<evidence type="ECO:0000313" key="13">
    <source>
        <dbReference type="EMBL" id="CAB4199181.1"/>
    </source>
</evidence>
<evidence type="ECO:0000256" key="7">
    <source>
        <dbReference type="ARBA" id="ARBA00023125"/>
    </source>
</evidence>
<comment type="similarity">
    <text evidence="1">Belongs to the helicase family. DnaB subfamily.</text>
</comment>
<dbReference type="EMBL" id="LR798380">
    <property type="protein sequence ID" value="CAB5227927.1"/>
    <property type="molecule type" value="Genomic_DNA"/>
</dbReference>
<comment type="catalytic activity">
    <reaction evidence="10">
        <text>ATP + H2O = ADP + phosphate + H(+)</text>
        <dbReference type="Rhea" id="RHEA:13065"/>
        <dbReference type="ChEBI" id="CHEBI:15377"/>
        <dbReference type="ChEBI" id="CHEBI:15378"/>
        <dbReference type="ChEBI" id="CHEBI:30616"/>
        <dbReference type="ChEBI" id="CHEBI:43474"/>
        <dbReference type="ChEBI" id="CHEBI:456216"/>
        <dbReference type="EC" id="5.6.2.3"/>
    </reaction>
</comment>
<keyword evidence="2" id="KW-0235">DNA replication</keyword>
<evidence type="ECO:0000313" key="12">
    <source>
        <dbReference type="EMBL" id="CAB4177406.1"/>
    </source>
</evidence>
<dbReference type="PROSITE" id="PS51199">
    <property type="entry name" value="SF4_HELICASE"/>
    <property type="match status" value="1"/>
</dbReference>
<evidence type="ECO:0000256" key="8">
    <source>
        <dbReference type="ARBA" id="ARBA00023235"/>
    </source>
</evidence>
<keyword evidence="6" id="KW-0067">ATP-binding</keyword>
<proteinExistence type="inferred from homology"/>
<dbReference type="Pfam" id="PF00772">
    <property type="entry name" value="DnaB"/>
    <property type="match status" value="1"/>
</dbReference>
<sequence length="439" mass="48673">MTEQQPQPRTLPHNLEAERSVLGAVLVENSVWPQAAVLTEPAFFRDAHQRIFRSLHRLAGKRSALDLVTLKEDLENHGDLEEAGGPAYIGALVDGVPRSTNIDHYAQIVIEHWQAREVIFRSNKTIAAAYEREESIGDVISSNLTDLSDLAALAVRGGLVGGDVLARDIYQFLAEAEERNRSGQLSGVTTGLHDFDRMTDGFQAGDLIVIAGSPSQGKTALGVQTALAGQSAFFSLEMRRQQIAIRAIATLARVDGWKMRKGELDDEDMAKVARALERFSESGLYIDDASSMTVAEIRAKAQRHILMHPEIDRIVVDYIQIVTPGRTQRQAERRDIEVANIAKGLKEIARELNRPVIAMAQLKRLPKGQEPTLADLRESGAIEQVADVVGLIWRPDGETVARAGTTEIILAKQRMGPQGRLQFWWTPEHTRFSQMDINR</sequence>
<dbReference type="GO" id="GO:0003677">
    <property type="term" value="F:DNA binding"/>
    <property type="evidence" value="ECO:0007669"/>
    <property type="project" value="UniProtKB-KW"/>
</dbReference>
<dbReference type="GO" id="GO:0043139">
    <property type="term" value="F:5'-3' DNA helicase activity"/>
    <property type="evidence" value="ECO:0007669"/>
    <property type="project" value="UniProtKB-EC"/>
</dbReference>
<name>A0A6J5Q4X7_9CAUD</name>
<dbReference type="InterPro" id="IPR007693">
    <property type="entry name" value="DNA_helicase_DnaB-like_N"/>
</dbReference>
<organism evidence="12">
    <name type="scientific">uncultured Caudovirales phage</name>
    <dbReference type="NCBI Taxonomy" id="2100421"/>
    <lineage>
        <taxon>Viruses</taxon>
        <taxon>Duplodnaviria</taxon>
        <taxon>Heunggongvirae</taxon>
        <taxon>Uroviricota</taxon>
        <taxon>Caudoviricetes</taxon>
        <taxon>Peduoviridae</taxon>
        <taxon>Maltschvirus</taxon>
        <taxon>Maltschvirus maltsch</taxon>
    </lineage>
</organism>
<dbReference type="EC" id="5.6.2.3" evidence="9"/>
<gene>
    <name evidence="13" type="ORF">UFOVP1331_26</name>
    <name evidence="14" type="ORF">UFOVP1442_49</name>
    <name evidence="15" type="ORF">UFOVP1535_2</name>
    <name evidence="12" type="ORF">UFOVP998_33</name>
</gene>
<dbReference type="EMBL" id="LR797391">
    <property type="protein sequence ID" value="CAB4213051.1"/>
    <property type="molecule type" value="Genomic_DNA"/>
</dbReference>
<evidence type="ECO:0000256" key="1">
    <source>
        <dbReference type="ARBA" id="ARBA00008428"/>
    </source>
</evidence>
<dbReference type="GO" id="GO:0016787">
    <property type="term" value="F:hydrolase activity"/>
    <property type="evidence" value="ECO:0007669"/>
    <property type="project" value="UniProtKB-KW"/>
</dbReference>
<dbReference type="InterPro" id="IPR036185">
    <property type="entry name" value="DNA_heli_DnaB-like_N_sf"/>
</dbReference>
<feature type="domain" description="SF4 helicase" evidence="11">
    <location>
        <begin position="181"/>
        <end position="439"/>
    </location>
</feature>
<dbReference type="PANTHER" id="PTHR30153">
    <property type="entry name" value="REPLICATIVE DNA HELICASE DNAB"/>
    <property type="match status" value="1"/>
</dbReference>
<keyword evidence="3" id="KW-0547">Nucleotide-binding</keyword>
<dbReference type="SUPFAM" id="SSF52540">
    <property type="entry name" value="P-loop containing nucleoside triphosphate hydrolases"/>
    <property type="match status" value="1"/>
</dbReference>
<dbReference type="EMBL" id="LR797287">
    <property type="protein sequence ID" value="CAB4199181.1"/>
    <property type="molecule type" value="Genomic_DNA"/>
</dbReference>
<keyword evidence="4" id="KW-0378">Hydrolase</keyword>
<reference evidence="12" key="1">
    <citation type="submission" date="2020-05" db="EMBL/GenBank/DDBJ databases">
        <authorList>
            <person name="Chiriac C."/>
            <person name="Salcher M."/>
            <person name="Ghai R."/>
            <person name="Kavagutti S V."/>
        </authorList>
    </citation>
    <scope>NUCLEOTIDE SEQUENCE</scope>
</reference>
<evidence type="ECO:0000256" key="2">
    <source>
        <dbReference type="ARBA" id="ARBA00022705"/>
    </source>
</evidence>
<dbReference type="InterPro" id="IPR027417">
    <property type="entry name" value="P-loop_NTPase"/>
</dbReference>
<evidence type="ECO:0000256" key="3">
    <source>
        <dbReference type="ARBA" id="ARBA00022741"/>
    </source>
</evidence>
<dbReference type="InterPro" id="IPR007694">
    <property type="entry name" value="DNA_helicase_DnaB-like_C"/>
</dbReference>
<evidence type="ECO:0000313" key="15">
    <source>
        <dbReference type="EMBL" id="CAB5227927.1"/>
    </source>
</evidence>
<evidence type="ECO:0000313" key="14">
    <source>
        <dbReference type="EMBL" id="CAB4213051.1"/>
    </source>
</evidence>
<evidence type="ECO:0000256" key="6">
    <source>
        <dbReference type="ARBA" id="ARBA00022840"/>
    </source>
</evidence>
<dbReference type="SUPFAM" id="SSF48024">
    <property type="entry name" value="N-terminal domain of DnaB helicase"/>
    <property type="match status" value="1"/>
</dbReference>
<dbReference type="PANTHER" id="PTHR30153:SF2">
    <property type="entry name" value="REPLICATIVE DNA HELICASE"/>
    <property type="match status" value="1"/>
</dbReference>
<dbReference type="CDD" id="cd00984">
    <property type="entry name" value="DnaB_C"/>
    <property type="match status" value="1"/>
</dbReference>
<evidence type="ECO:0000256" key="10">
    <source>
        <dbReference type="ARBA" id="ARBA00048954"/>
    </source>
</evidence>
<keyword evidence="8" id="KW-0413">Isomerase</keyword>
<dbReference type="Gene3D" id="3.40.50.300">
    <property type="entry name" value="P-loop containing nucleotide triphosphate hydrolases"/>
    <property type="match status" value="1"/>
</dbReference>
<evidence type="ECO:0000256" key="9">
    <source>
        <dbReference type="ARBA" id="ARBA00044969"/>
    </source>
</evidence>
<evidence type="ECO:0000256" key="4">
    <source>
        <dbReference type="ARBA" id="ARBA00022801"/>
    </source>
</evidence>
<protein>
    <recommendedName>
        <fullName evidence="9">DNA 5'-3' helicase</fullName>
        <ecNumber evidence="9">5.6.2.3</ecNumber>
    </recommendedName>
</protein>
<dbReference type="GO" id="GO:0005524">
    <property type="term" value="F:ATP binding"/>
    <property type="evidence" value="ECO:0007669"/>
    <property type="project" value="UniProtKB-KW"/>
</dbReference>
<dbReference type="Gene3D" id="1.10.860.10">
    <property type="entry name" value="DNAb Helicase, Chain A"/>
    <property type="match status" value="1"/>
</dbReference>
<evidence type="ECO:0000256" key="5">
    <source>
        <dbReference type="ARBA" id="ARBA00022806"/>
    </source>
</evidence>
<keyword evidence="7" id="KW-0238">DNA-binding</keyword>
<evidence type="ECO:0000259" key="11">
    <source>
        <dbReference type="PROSITE" id="PS51199"/>
    </source>
</evidence>
<dbReference type="EMBL" id="LR796948">
    <property type="protein sequence ID" value="CAB4177406.1"/>
    <property type="molecule type" value="Genomic_DNA"/>
</dbReference>
<dbReference type="Pfam" id="PF03796">
    <property type="entry name" value="DnaB_C"/>
    <property type="match status" value="1"/>
</dbReference>
<keyword evidence="5 12" id="KW-0347">Helicase</keyword>
<accession>A0A6J5Q4X7</accession>
<dbReference type="GO" id="GO:0006260">
    <property type="term" value="P:DNA replication"/>
    <property type="evidence" value="ECO:0007669"/>
    <property type="project" value="UniProtKB-KW"/>
</dbReference>